<dbReference type="PANTHER" id="PTHR43464:SF19">
    <property type="entry name" value="UBIQUINONE BIOSYNTHESIS O-METHYLTRANSFERASE, MITOCHONDRIAL"/>
    <property type="match status" value="1"/>
</dbReference>
<evidence type="ECO:0000256" key="3">
    <source>
        <dbReference type="ARBA" id="ARBA00022688"/>
    </source>
</evidence>
<evidence type="ECO:0000256" key="4">
    <source>
        <dbReference type="ARBA" id="ARBA00022691"/>
    </source>
</evidence>
<gene>
    <name evidence="6" type="ORF">PECAL_6P09190</name>
</gene>
<protein>
    <recommendedName>
        <fullName evidence="5">Methyltransferase type 11 domain-containing protein</fullName>
    </recommendedName>
</protein>
<dbReference type="OrthoDB" id="3265906at2759"/>
<dbReference type="PANTHER" id="PTHR43464">
    <property type="entry name" value="METHYLTRANSFERASE"/>
    <property type="match status" value="1"/>
</dbReference>
<dbReference type="SUPFAM" id="SSF53335">
    <property type="entry name" value="S-adenosyl-L-methionine-dependent methyltransferases"/>
    <property type="match status" value="1"/>
</dbReference>
<keyword evidence="1" id="KW-0489">Methyltransferase</keyword>
<dbReference type="AlphaFoldDB" id="A0A8J2X4Q6"/>
<dbReference type="InterPro" id="IPR013216">
    <property type="entry name" value="Methyltransf_11"/>
</dbReference>
<dbReference type="EMBL" id="CAKKNE010000006">
    <property type="protein sequence ID" value="CAH0379305.1"/>
    <property type="molecule type" value="Genomic_DNA"/>
</dbReference>
<evidence type="ECO:0000256" key="2">
    <source>
        <dbReference type="ARBA" id="ARBA00022679"/>
    </source>
</evidence>
<evidence type="ECO:0000313" key="7">
    <source>
        <dbReference type="Proteomes" id="UP000789595"/>
    </source>
</evidence>
<dbReference type="Proteomes" id="UP000789595">
    <property type="component" value="Unassembled WGS sequence"/>
</dbReference>
<keyword evidence="3" id="KW-0831">Ubiquinone biosynthesis</keyword>
<reference evidence="6" key="1">
    <citation type="submission" date="2021-11" db="EMBL/GenBank/DDBJ databases">
        <authorList>
            <consortium name="Genoscope - CEA"/>
            <person name="William W."/>
        </authorList>
    </citation>
    <scope>NUCLEOTIDE SEQUENCE</scope>
</reference>
<comment type="caution">
    <text evidence="6">The sequence shown here is derived from an EMBL/GenBank/DDBJ whole genome shotgun (WGS) entry which is preliminary data.</text>
</comment>
<evidence type="ECO:0000256" key="1">
    <source>
        <dbReference type="ARBA" id="ARBA00022603"/>
    </source>
</evidence>
<dbReference type="Gene3D" id="3.40.50.150">
    <property type="entry name" value="Vaccinia Virus protein VP39"/>
    <property type="match status" value="1"/>
</dbReference>
<organism evidence="6 7">
    <name type="scientific">Pelagomonas calceolata</name>
    <dbReference type="NCBI Taxonomy" id="35677"/>
    <lineage>
        <taxon>Eukaryota</taxon>
        <taxon>Sar</taxon>
        <taxon>Stramenopiles</taxon>
        <taxon>Ochrophyta</taxon>
        <taxon>Pelagophyceae</taxon>
        <taxon>Pelagomonadales</taxon>
        <taxon>Pelagomonadaceae</taxon>
        <taxon>Pelagomonas</taxon>
    </lineage>
</organism>
<name>A0A8J2X4Q6_9STRA</name>
<dbReference type="InterPro" id="IPR029063">
    <property type="entry name" value="SAM-dependent_MTases_sf"/>
</dbReference>
<keyword evidence="7" id="KW-1185">Reference proteome</keyword>
<dbReference type="Pfam" id="PF08241">
    <property type="entry name" value="Methyltransf_11"/>
    <property type="match status" value="1"/>
</dbReference>
<dbReference type="GO" id="GO:0010420">
    <property type="term" value="F:polyprenyldihydroxybenzoate methyltransferase activity"/>
    <property type="evidence" value="ECO:0007669"/>
    <property type="project" value="InterPro"/>
</dbReference>
<keyword evidence="2" id="KW-0808">Transferase</keyword>
<evidence type="ECO:0000259" key="5">
    <source>
        <dbReference type="Pfam" id="PF08241"/>
    </source>
</evidence>
<proteinExistence type="predicted"/>
<dbReference type="InterPro" id="IPR010233">
    <property type="entry name" value="UbiG_MeTrfase"/>
</dbReference>
<dbReference type="NCBIfam" id="TIGR01983">
    <property type="entry name" value="UbiG"/>
    <property type="match status" value="1"/>
</dbReference>
<feature type="domain" description="Methyltransferase type 11" evidence="5">
    <location>
        <begin position="75"/>
        <end position="171"/>
    </location>
</feature>
<dbReference type="GO" id="GO:0061542">
    <property type="term" value="F:3-demethylubiquinol 3-O-methyltransferase activity"/>
    <property type="evidence" value="ECO:0007669"/>
    <property type="project" value="InterPro"/>
</dbReference>
<keyword evidence="4" id="KW-0949">S-adenosyl-L-methionine</keyword>
<accession>A0A8J2X4Q6</accession>
<sequence length="261" mass="25772">MRAARLAARATRGAPRLTLRGASTVSEAEVAKFGAVVWADPTSASGAGPLHALNPARADYVRAQAGGLRGKRVADVGCGGGLLARALAAAGADVVGLDASPRAAAAAAARAAAGPRFAVVAGAPEALLADGTLSEATFDVVCALEVLEHVADDGAFVAACARLARAGGDVFLSTLNRTPLAAAASITIAEGALGLLPRGTHDAAKFRTPGDVAALLGAAGCRVRDARALHFAPAPRGPGAAWLGGDARGAVNFVVHATREA</sequence>
<dbReference type="GO" id="GO:0032259">
    <property type="term" value="P:methylation"/>
    <property type="evidence" value="ECO:0007669"/>
    <property type="project" value="UniProtKB-KW"/>
</dbReference>
<evidence type="ECO:0000313" key="6">
    <source>
        <dbReference type="EMBL" id="CAH0379305.1"/>
    </source>
</evidence>